<evidence type="ECO:0000256" key="6">
    <source>
        <dbReference type="SAM" id="Phobius"/>
    </source>
</evidence>
<dbReference type="GO" id="GO:0006629">
    <property type="term" value="P:lipid metabolic process"/>
    <property type="evidence" value="ECO:0007669"/>
    <property type="project" value="InterPro"/>
</dbReference>
<proteinExistence type="inferred from homology"/>
<dbReference type="EMBL" id="JANBOH010000210">
    <property type="protein sequence ID" value="KAJ1643887.1"/>
    <property type="molecule type" value="Genomic_DNA"/>
</dbReference>
<dbReference type="GO" id="GO:0016627">
    <property type="term" value="F:oxidoreductase activity, acting on the CH-CH group of donors"/>
    <property type="evidence" value="ECO:0007669"/>
    <property type="project" value="InterPro"/>
</dbReference>
<dbReference type="Pfam" id="PF02544">
    <property type="entry name" value="Steroid_dh"/>
    <property type="match status" value="1"/>
</dbReference>
<evidence type="ECO:0000313" key="9">
    <source>
        <dbReference type="Proteomes" id="UP001145021"/>
    </source>
</evidence>
<keyword evidence="4 6" id="KW-1133">Transmembrane helix</keyword>
<feature type="domain" description="3-oxo-5-alpha-steroid 4-dehydrogenase C-terminal" evidence="7">
    <location>
        <begin position="54"/>
        <end position="133"/>
    </location>
</feature>
<evidence type="ECO:0000256" key="2">
    <source>
        <dbReference type="ARBA" id="ARBA00007742"/>
    </source>
</evidence>
<evidence type="ECO:0000256" key="4">
    <source>
        <dbReference type="ARBA" id="ARBA00022989"/>
    </source>
</evidence>
<dbReference type="PANTHER" id="PTHR10556">
    <property type="entry name" value="3-OXO-5-ALPHA-STEROID 4-DEHYDROGENASE"/>
    <property type="match status" value="1"/>
</dbReference>
<dbReference type="InterPro" id="IPR001104">
    <property type="entry name" value="3-oxo-5_a-steroid_4-DH_C"/>
</dbReference>
<protein>
    <recommendedName>
        <fullName evidence="7">3-oxo-5-alpha-steroid 4-dehydrogenase C-terminal domain-containing protein</fullName>
    </recommendedName>
</protein>
<accession>A0A9W8CHX0</accession>
<name>A0A9W8CHX0_9FUNG</name>
<evidence type="ECO:0000256" key="3">
    <source>
        <dbReference type="ARBA" id="ARBA00022692"/>
    </source>
</evidence>
<comment type="similarity">
    <text evidence="2">Belongs to the steroid 5-alpha reductase family.</text>
</comment>
<organism evidence="8 9">
    <name type="scientific">Coemansia asiatica</name>
    <dbReference type="NCBI Taxonomy" id="1052880"/>
    <lineage>
        <taxon>Eukaryota</taxon>
        <taxon>Fungi</taxon>
        <taxon>Fungi incertae sedis</taxon>
        <taxon>Zoopagomycota</taxon>
        <taxon>Kickxellomycotina</taxon>
        <taxon>Kickxellomycetes</taxon>
        <taxon>Kickxellales</taxon>
        <taxon>Kickxellaceae</taxon>
        <taxon>Coemansia</taxon>
    </lineage>
</organism>
<feature type="transmembrane region" description="Helical" evidence="6">
    <location>
        <begin position="26"/>
        <end position="45"/>
    </location>
</feature>
<keyword evidence="9" id="KW-1185">Reference proteome</keyword>
<reference evidence="8" key="1">
    <citation type="submission" date="2022-07" db="EMBL/GenBank/DDBJ databases">
        <title>Phylogenomic reconstructions and comparative analyses of Kickxellomycotina fungi.</title>
        <authorList>
            <person name="Reynolds N.K."/>
            <person name="Stajich J.E."/>
            <person name="Barry K."/>
            <person name="Grigoriev I.V."/>
            <person name="Crous P."/>
            <person name="Smith M.E."/>
        </authorList>
    </citation>
    <scope>NUCLEOTIDE SEQUENCE</scope>
    <source>
        <strain evidence="8">NBRC 105413</strain>
    </source>
</reference>
<evidence type="ECO:0000256" key="5">
    <source>
        <dbReference type="ARBA" id="ARBA00023136"/>
    </source>
</evidence>
<feature type="transmembrane region" description="Helical" evidence="6">
    <location>
        <begin position="57"/>
        <end position="78"/>
    </location>
</feature>
<feature type="transmembrane region" description="Helical" evidence="6">
    <location>
        <begin position="90"/>
        <end position="108"/>
    </location>
</feature>
<dbReference type="InterPro" id="IPR039357">
    <property type="entry name" value="SRD5A/TECR"/>
</dbReference>
<dbReference type="PANTHER" id="PTHR10556:SF43">
    <property type="entry name" value="STEROID 5-ALPHA-REDUCTASE DET2"/>
    <property type="match status" value="1"/>
</dbReference>
<dbReference type="GO" id="GO:0016020">
    <property type="term" value="C:membrane"/>
    <property type="evidence" value="ECO:0007669"/>
    <property type="project" value="UniProtKB-SubCell"/>
</dbReference>
<evidence type="ECO:0000313" key="8">
    <source>
        <dbReference type="EMBL" id="KAJ1643887.1"/>
    </source>
</evidence>
<evidence type="ECO:0000256" key="1">
    <source>
        <dbReference type="ARBA" id="ARBA00004141"/>
    </source>
</evidence>
<sequence length="136" mass="15340">MELVSPLVFVLSYVYPSQIGNSQSPATFLFLLMWVAHYANRSIVYPLRQPSRKPMHIGVMLSACFFNVVNGYVNGRWLATLYPEQSRSPVLIISGIFMFALGMFGNIYHDEILIKLKKQSKGYSVPFGGQYGLHAT</sequence>
<comment type="caution">
    <text evidence="8">The sequence shown here is derived from an EMBL/GenBank/DDBJ whole genome shotgun (WGS) entry which is preliminary data.</text>
</comment>
<keyword evidence="3 6" id="KW-0812">Transmembrane</keyword>
<dbReference type="Proteomes" id="UP001145021">
    <property type="component" value="Unassembled WGS sequence"/>
</dbReference>
<dbReference type="AlphaFoldDB" id="A0A9W8CHX0"/>
<comment type="subcellular location">
    <subcellularLocation>
        <location evidence="1">Membrane</location>
        <topology evidence="1">Multi-pass membrane protein</topology>
    </subcellularLocation>
</comment>
<keyword evidence="5 6" id="KW-0472">Membrane</keyword>
<evidence type="ECO:0000259" key="7">
    <source>
        <dbReference type="Pfam" id="PF02544"/>
    </source>
</evidence>
<gene>
    <name evidence="8" type="ORF">LPJ64_004378</name>
</gene>